<evidence type="ECO:0000256" key="8">
    <source>
        <dbReference type="ARBA" id="ARBA00045899"/>
    </source>
</evidence>
<dbReference type="InterPro" id="IPR016149">
    <property type="entry name" value="Casein_kin_II_reg-sub_N"/>
</dbReference>
<dbReference type="Gene3D" id="1.10.1820.10">
    <property type="entry name" value="protein kinase ck2 holoenzyme, chain C, domain 1"/>
    <property type="match status" value="1"/>
</dbReference>
<comment type="subunit">
    <text evidence="10">Component of the mitochondrial contact site and cristae organizing system (MICOS) complex.</text>
</comment>
<name>A0A9N8VYQ0_9GLOM</name>
<reference evidence="13" key="1">
    <citation type="submission" date="2021-06" db="EMBL/GenBank/DDBJ databases">
        <authorList>
            <person name="Kallberg Y."/>
            <person name="Tangrot J."/>
            <person name="Rosling A."/>
        </authorList>
    </citation>
    <scope>NUCLEOTIDE SEQUENCE</scope>
    <source>
        <strain evidence="13">IA702</strain>
    </source>
</reference>
<dbReference type="PANTHER" id="PTHR11740:SF39">
    <property type="entry name" value="CASEIN KINASE II SUBUNIT BETA"/>
    <property type="match status" value="1"/>
</dbReference>
<protein>
    <recommendedName>
        <fullName evidence="9 10">Multifunctional fusion protein</fullName>
    </recommendedName>
    <domain>
        <recommendedName>
            <fullName evidence="9">Casein kinase II subunit beta</fullName>
            <shortName evidence="9">CK II beta</shortName>
        </recommendedName>
    </domain>
    <domain>
        <recommendedName>
            <fullName evidence="10">MICOS complex subunit MIC60</fullName>
        </recommendedName>
        <alternativeName>
            <fullName evidence="10">Mitofilin</fullName>
        </alternativeName>
    </domain>
</protein>
<evidence type="ECO:0000313" key="14">
    <source>
        <dbReference type="Proteomes" id="UP000789572"/>
    </source>
</evidence>
<feature type="coiled-coil region" evidence="11">
    <location>
        <begin position="683"/>
        <end position="710"/>
    </location>
</feature>
<dbReference type="InterPro" id="IPR035991">
    <property type="entry name" value="Casein_kinase_II_beta-like"/>
</dbReference>
<dbReference type="EMBL" id="CAJVPJ010000047">
    <property type="protein sequence ID" value="CAG8465961.1"/>
    <property type="molecule type" value="Genomic_DNA"/>
</dbReference>
<evidence type="ECO:0000256" key="6">
    <source>
        <dbReference type="ARBA" id="ARBA00023128"/>
    </source>
</evidence>
<gene>
    <name evidence="13" type="ORF">POCULU_LOCUS799</name>
</gene>
<proteinExistence type="inferred from homology"/>
<evidence type="ECO:0000256" key="3">
    <source>
        <dbReference type="ARBA" id="ARBA00022692"/>
    </source>
</evidence>
<organism evidence="13 14">
    <name type="scientific">Paraglomus occultum</name>
    <dbReference type="NCBI Taxonomy" id="144539"/>
    <lineage>
        <taxon>Eukaryota</taxon>
        <taxon>Fungi</taxon>
        <taxon>Fungi incertae sedis</taxon>
        <taxon>Mucoromycota</taxon>
        <taxon>Glomeromycotina</taxon>
        <taxon>Glomeromycetes</taxon>
        <taxon>Paraglomerales</taxon>
        <taxon>Paraglomeraceae</taxon>
        <taxon>Paraglomus</taxon>
    </lineage>
</organism>
<dbReference type="InterPro" id="IPR019133">
    <property type="entry name" value="MIC60"/>
</dbReference>
<dbReference type="GO" id="GO:0006359">
    <property type="term" value="P:regulation of transcription by RNA polymerase III"/>
    <property type="evidence" value="ECO:0007669"/>
    <property type="project" value="TreeGrafter"/>
</dbReference>
<dbReference type="Pfam" id="PF09731">
    <property type="entry name" value="Mitofilin"/>
    <property type="match status" value="2"/>
</dbReference>
<dbReference type="GO" id="GO:0005956">
    <property type="term" value="C:protein kinase CK2 complex"/>
    <property type="evidence" value="ECO:0007669"/>
    <property type="project" value="UniProtKB-UniRule"/>
</dbReference>
<dbReference type="GO" id="GO:0019887">
    <property type="term" value="F:protein kinase regulator activity"/>
    <property type="evidence" value="ECO:0007669"/>
    <property type="project" value="InterPro"/>
</dbReference>
<keyword evidence="5 10" id="KW-1133">Transmembrane helix</keyword>
<comment type="similarity">
    <text evidence="2 10">Belongs to the MICOS complex subunit Mic60 family.</text>
</comment>
<dbReference type="PANTHER" id="PTHR11740">
    <property type="entry name" value="CASEIN KINASE II SUBUNIT BETA"/>
    <property type="match status" value="1"/>
</dbReference>
<evidence type="ECO:0000256" key="2">
    <source>
        <dbReference type="ARBA" id="ARBA00010877"/>
    </source>
</evidence>
<evidence type="ECO:0000313" key="13">
    <source>
        <dbReference type="EMBL" id="CAG8465961.1"/>
    </source>
</evidence>
<evidence type="ECO:0000256" key="12">
    <source>
        <dbReference type="SAM" id="MobiDB-lite"/>
    </source>
</evidence>
<dbReference type="SMART" id="SM01085">
    <property type="entry name" value="CK_II_beta"/>
    <property type="match status" value="1"/>
</dbReference>
<dbReference type="Pfam" id="PF01214">
    <property type="entry name" value="CK_II_beta"/>
    <property type="match status" value="1"/>
</dbReference>
<evidence type="ECO:0000256" key="5">
    <source>
        <dbReference type="ARBA" id="ARBA00022989"/>
    </source>
</evidence>
<comment type="subunit">
    <text evidence="9">Tetramer of two alpha and two beta subunits.</text>
</comment>
<feature type="region of interest" description="Disordered" evidence="12">
    <location>
        <begin position="34"/>
        <end position="100"/>
    </location>
</feature>
<feature type="compositionally biased region" description="Basic and acidic residues" evidence="12">
    <location>
        <begin position="58"/>
        <end position="75"/>
    </location>
</feature>
<evidence type="ECO:0000256" key="10">
    <source>
        <dbReference type="RuleBase" id="RU363000"/>
    </source>
</evidence>
<evidence type="ECO:0000256" key="11">
    <source>
        <dbReference type="SAM" id="Coils"/>
    </source>
</evidence>
<sequence>MLRGSRIASRCAIGPLPGYSAVSLPIKCISTRTYKTSSNARDSKASSKEATKQSSGEPSKKDIKKPAGKTSEEFVQKSSTETVKKHSQESPNEAGESAGTKKKGFGFTKIALAVTVLSTTAYGGAVYYSLRDDKFRRHFTNSIPGADRTVSYVEKLEKEGDWSKLGNDVVQYSKEKYNDFISKVTGQSSPVIKKDTSEDRKPAPQTDQKVSFMEPIIEHLSRTISELADILSNEGLSEAGGHIISRAREELKTLDENIKRIKLDGQTLLQIQLSDQTEKFNKLLESNEKAMSDYIQDMELRIKDQYEKEKIQIQTEAQKVLTTQLSQQAIKHIEQLKDELVRQAAELQRRWIRSVRAQVEKERGGRLARLDYVTLRLKTLERLAVDNVEHLDHSLKGHKLSVAVYALQQAIMQPQRTPFIDELYTLKKVAGDDELINVVVGSIDETAALHGICSLSDLRNRFKVVREEIRRASLVPENGGVFAHALSLLLSKFMFRKNGLVPGNDIEAILARVGYYLGEGDLDSAARELNQLTGWSKVLANDWIVAARSHLEVKQALQVIETQATLSSLSVLVSEWRSRFYFSILPSVELCSSKLRNVNLDNPTQNPIVINDDNIEGVKVQRDANGDVKMEEMSNSSDSEYTKYWIDWFLSAKGNEYFCEVDEEYILDRFNLTGLNTEVQHYVQDLDMITDSLEEELDDEMRELVEKSARHLYGLIHARFIITGRGLSKMLEKYKKAEFGRCPRVLCQGQPLLPVGLSDQPYANPVKLYCPRCEDIYNPKSTRYTSIDGAYYGSTFPHMLFQAYPHLLPPKNNDRYVPKIFGFSIHSIAKQHRWQDRKRNELQRKLTAGSNSNNNTNESRS</sequence>
<dbReference type="Proteomes" id="UP000789572">
    <property type="component" value="Unassembled WGS sequence"/>
</dbReference>
<keyword evidence="7 10" id="KW-0472">Membrane</keyword>
<evidence type="ECO:0000256" key="4">
    <source>
        <dbReference type="ARBA" id="ARBA00022792"/>
    </source>
</evidence>
<dbReference type="GO" id="GO:0034456">
    <property type="term" value="C:UTP-C complex"/>
    <property type="evidence" value="ECO:0007669"/>
    <property type="project" value="TreeGrafter"/>
</dbReference>
<keyword evidence="4 10" id="KW-0999">Mitochondrion inner membrane</keyword>
<evidence type="ECO:0000256" key="7">
    <source>
        <dbReference type="ARBA" id="ARBA00023136"/>
    </source>
</evidence>
<dbReference type="GO" id="GO:0005743">
    <property type="term" value="C:mitochondrial inner membrane"/>
    <property type="evidence" value="ECO:0007669"/>
    <property type="project" value="UniProtKB-SubCell"/>
</dbReference>
<evidence type="ECO:0000256" key="9">
    <source>
        <dbReference type="RuleBase" id="RU361268"/>
    </source>
</evidence>
<feature type="transmembrane region" description="Helical" evidence="10">
    <location>
        <begin position="110"/>
        <end position="130"/>
    </location>
</feature>
<dbReference type="FunFam" id="1.10.1820.10:FF:000003">
    <property type="entry name" value="Casein kinase II subunit beta"/>
    <property type="match status" value="1"/>
</dbReference>
<dbReference type="PROSITE" id="PS01101">
    <property type="entry name" value="CK2_BETA"/>
    <property type="match status" value="1"/>
</dbReference>
<comment type="similarity">
    <text evidence="1 9">Belongs to the casein kinase 2 subunit beta family.</text>
</comment>
<dbReference type="Gene3D" id="2.20.25.20">
    <property type="match status" value="1"/>
</dbReference>
<accession>A0A9N8VYQ0</accession>
<dbReference type="InterPro" id="IPR000704">
    <property type="entry name" value="Casein_kinase_II_reg-sub"/>
</dbReference>
<comment type="subcellular location">
    <subcellularLocation>
        <location evidence="10">Mitochondrion inner membrane</location>
        <topology evidence="10">Single-pass membrane protein</topology>
    </subcellularLocation>
</comment>
<comment type="caution">
    <text evidence="13">The sequence shown here is derived from an EMBL/GenBank/DDBJ whole genome shotgun (WGS) entry which is preliminary data.</text>
</comment>
<keyword evidence="3 10" id="KW-0812">Transmembrane</keyword>
<dbReference type="OrthoDB" id="10261039at2759"/>
<keyword evidence="14" id="KW-1185">Reference proteome</keyword>
<dbReference type="SUPFAM" id="SSF57798">
    <property type="entry name" value="Casein kinase II beta subunit"/>
    <property type="match status" value="1"/>
</dbReference>
<dbReference type="AlphaFoldDB" id="A0A9N8VYQ0"/>
<keyword evidence="6 10" id="KW-0496">Mitochondrion</keyword>
<keyword evidence="11" id="KW-0175">Coiled coil</keyword>
<dbReference type="FunFam" id="2.20.25.20:FF:000001">
    <property type="entry name" value="Casein kinase II subunit beta"/>
    <property type="match status" value="1"/>
</dbReference>
<comment type="function">
    <text evidence="10">Component of the MICOS complex, a large protein complex of the mitochondrial inner membrane that plays crucial roles in the maintenance of crista junctions, inner membrane architecture, and formation of contact sites to the outer membrane.</text>
</comment>
<comment type="function">
    <text evidence="8 9">Regulatory subunit of casein kinase II/CK2. As part of the kinase complex regulates the basal catalytic activity of the alpha subunit a constitutively active serine/threonine-protein kinase that phosphorylates a large number of substrates containing acidic residues C-terminal to the phosphorylated serine or threonine.</text>
</comment>
<dbReference type="PRINTS" id="PR00472">
    <property type="entry name" value="CASNKINASEII"/>
</dbReference>
<evidence type="ECO:0000256" key="1">
    <source>
        <dbReference type="ARBA" id="ARBA00006941"/>
    </source>
</evidence>
<feature type="compositionally biased region" description="Basic and acidic residues" evidence="12">
    <location>
        <begin position="41"/>
        <end position="51"/>
    </location>
</feature>